<comment type="caution">
    <text evidence="3">The sequence shown here is derived from an EMBL/GenBank/DDBJ whole genome shotgun (WGS) entry which is preliminary data.</text>
</comment>
<gene>
    <name evidence="3" type="ORF">ACFS6H_13375</name>
</gene>
<keyword evidence="4" id="KW-1185">Reference proteome</keyword>
<proteinExistence type="predicted"/>
<evidence type="ECO:0000256" key="1">
    <source>
        <dbReference type="SAM" id="SignalP"/>
    </source>
</evidence>
<name>A0ABW6A6C6_9BACT</name>
<dbReference type="PANTHER" id="PTHR38593">
    <property type="entry name" value="BLR2558 PROTEIN"/>
    <property type="match status" value="1"/>
</dbReference>
<dbReference type="Pfam" id="PF13628">
    <property type="entry name" value="DUF4142"/>
    <property type="match status" value="1"/>
</dbReference>
<evidence type="ECO:0000259" key="2">
    <source>
        <dbReference type="Pfam" id="PF13628"/>
    </source>
</evidence>
<feature type="chain" id="PRO_5045851981" evidence="1">
    <location>
        <begin position="23"/>
        <end position="189"/>
    </location>
</feature>
<dbReference type="EMBL" id="JBHUOZ010000003">
    <property type="protein sequence ID" value="MFD2920709.1"/>
    <property type="molecule type" value="Genomic_DNA"/>
</dbReference>
<feature type="signal peptide" evidence="1">
    <location>
        <begin position="1"/>
        <end position="22"/>
    </location>
</feature>
<evidence type="ECO:0000313" key="3">
    <source>
        <dbReference type="EMBL" id="MFD2920709.1"/>
    </source>
</evidence>
<keyword evidence="1" id="KW-0732">Signal</keyword>
<accession>A0ABW6A6C6</accession>
<dbReference type="PANTHER" id="PTHR38593:SF1">
    <property type="entry name" value="BLR2558 PROTEIN"/>
    <property type="match status" value="1"/>
</dbReference>
<dbReference type="PROSITE" id="PS51257">
    <property type="entry name" value="PROKAR_LIPOPROTEIN"/>
    <property type="match status" value="1"/>
</dbReference>
<feature type="domain" description="DUF4142" evidence="2">
    <location>
        <begin position="50"/>
        <end position="184"/>
    </location>
</feature>
<dbReference type="InterPro" id="IPR012347">
    <property type="entry name" value="Ferritin-like"/>
</dbReference>
<evidence type="ECO:0000313" key="4">
    <source>
        <dbReference type="Proteomes" id="UP001597511"/>
    </source>
</evidence>
<reference evidence="4" key="1">
    <citation type="journal article" date="2019" name="Int. J. Syst. Evol. Microbiol.">
        <title>The Global Catalogue of Microorganisms (GCM) 10K type strain sequencing project: providing services to taxonomists for standard genome sequencing and annotation.</title>
        <authorList>
            <consortium name="The Broad Institute Genomics Platform"/>
            <consortium name="The Broad Institute Genome Sequencing Center for Infectious Disease"/>
            <person name="Wu L."/>
            <person name="Ma J."/>
        </authorList>
    </citation>
    <scope>NUCLEOTIDE SEQUENCE [LARGE SCALE GENOMIC DNA]</scope>
    <source>
        <strain evidence="4">KCTC 23299</strain>
    </source>
</reference>
<dbReference type="Proteomes" id="UP001597511">
    <property type="component" value="Unassembled WGS sequence"/>
</dbReference>
<sequence length="189" mass="20737">MKKSIFILGCTIVLLSACNNEASNPVEKADSLNEVKQDQMPVESASVENTSKFLVKAADHGMAEVELAKLGEERATQQSVKDFAAMMVKDHTAANAEVSALAAKLNVTLPATYAEEHKKTAADLRDKKAKDFDKDFMDAMISNHKKTIDEFKDASDDDMNAEVKTFITTTLPTLQSHLDAAEKIRKAMK</sequence>
<protein>
    <submittedName>
        <fullName evidence="3">DUF4142 domain-containing protein</fullName>
    </submittedName>
</protein>
<dbReference type="Gene3D" id="1.20.1260.10">
    <property type="match status" value="1"/>
</dbReference>
<dbReference type="InterPro" id="IPR025419">
    <property type="entry name" value="DUF4142"/>
</dbReference>
<dbReference type="RefSeq" id="WP_386099586.1">
    <property type="nucleotide sequence ID" value="NZ_JBHUOZ010000003.1"/>
</dbReference>
<organism evidence="3 4">
    <name type="scientific">Terrimonas rubra</name>
    <dbReference type="NCBI Taxonomy" id="1035890"/>
    <lineage>
        <taxon>Bacteria</taxon>
        <taxon>Pseudomonadati</taxon>
        <taxon>Bacteroidota</taxon>
        <taxon>Chitinophagia</taxon>
        <taxon>Chitinophagales</taxon>
        <taxon>Chitinophagaceae</taxon>
        <taxon>Terrimonas</taxon>
    </lineage>
</organism>